<evidence type="ECO:0000256" key="11">
    <source>
        <dbReference type="ARBA" id="ARBA00023136"/>
    </source>
</evidence>
<evidence type="ECO:0000256" key="3">
    <source>
        <dbReference type="ARBA" id="ARBA00012438"/>
    </source>
</evidence>
<dbReference type="Proteomes" id="UP001196980">
    <property type="component" value="Unassembled WGS sequence"/>
</dbReference>
<proteinExistence type="predicted"/>
<keyword evidence="12" id="KW-0812">Transmembrane</keyword>
<comment type="subcellular location">
    <subcellularLocation>
        <location evidence="2">Cell membrane</location>
        <topology evidence="2">Multi-pass membrane protein</topology>
    </subcellularLocation>
</comment>
<keyword evidence="9" id="KW-0067">ATP-binding</keyword>
<evidence type="ECO:0000313" key="14">
    <source>
        <dbReference type="Proteomes" id="UP001196980"/>
    </source>
</evidence>
<protein>
    <recommendedName>
        <fullName evidence="3">histidine kinase</fullName>
        <ecNumber evidence="3">2.7.13.3</ecNumber>
    </recommendedName>
</protein>
<evidence type="ECO:0000256" key="8">
    <source>
        <dbReference type="ARBA" id="ARBA00022777"/>
    </source>
</evidence>
<accession>A0ABS6S0M5</accession>
<organism evidence="13 14">
    <name type="scientific">Candidatus Magnetobacterium casense</name>
    <dbReference type="NCBI Taxonomy" id="1455061"/>
    <lineage>
        <taxon>Bacteria</taxon>
        <taxon>Pseudomonadati</taxon>
        <taxon>Nitrospirota</taxon>
        <taxon>Thermodesulfovibrionia</taxon>
        <taxon>Thermodesulfovibrionales</taxon>
        <taxon>Candidatus Magnetobacteriaceae</taxon>
        <taxon>Candidatus Magnetobacterium</taxon>
    </lineage>
</organism>
<dbReference type="GO" id="GO:0016301">
    <property type="term" value="F:kinase activity"/>
    <property type="evidence" value="ECO:0007669"/>
    <property type="project" value="UniProtKB-KW"/>
</dbReference>
<keyword evidence="10" id="KW-0902">Two-component regulatory system</keyword>
<dbReference type="RefSeq" id="WP_218253023.1">
    <property type="nucleotide sequence ID" value="NZ_JABXWD010000252.1"/>
</dbReference>
<feature type="transmembrane region" description="Helical" evidence="12">
    <location>
        <begin position="102"/>
        <end position="125"/>
    </location>
</feature>
<evidence type="ECO:0000256" key="4">
    <source>
        <dbReference type="ARBA" id="ARBA00022475"/>
    </source>
</evidence>
<comment type="caution">
    <text evidence="13">The sequence shown here is derived from an EMBL/GenBank/DDBJ whole genome shotgun (WGS) entry which is preliminary data.</text>
</comment>
<evidence type="ECO:0000313" key="13">
    <source>
        <dbReference type="EMBL" id="MBV6342403.1"/>
    </source>
</evidence>
<keyword evidence="11 12" id="KW-0472">Membrane</keyword>
<keyword evidence="6" id="KW-0808">Transferase</keyword>
<keyword evidence="5" id="KW-0597">Phosphoprotein</keyword>
<dbReference type="EMBL" id="JABXWD010000252">
    <property type="protein sequence ID" value="MBV6342403.1"/>
    <property type="molecule type" value="Genomic_DNA"/>
</dbReference>
<evidence type="ECO:0000256" key="7">
    <source>
        <dbReference type="ARBA" id="ARBA00022741"/>
    </source>
</evidence>
<dbReference type="PANTHER" id="PTHR45528:SF1">
    <property type="entry name" value="SENSOR HISTIDINE KINASE CPXA"/>
    <property type="match status" value="1"/>
</dbReference>
<keyword evidence="14" id="KW-1185">Reference proteome</keyword>
<evidence type="ECO:0000256" key="12">
    <source>
        <dbReference type="SAM" id="Phobius"/>
    </source>
</evidence>
<gene>
    <name evidence="13" type="ORF">HWQ67_12490</name>
</gene>
<evidence type="ECO:0000256" key="1">
    <source>
        <dbReference type="ARBA" id="ARBA00000085"/>
    </source>
</evidence>
<dbReference type="InterPro" id="IPR050398">
    <property type="entry name" value="HssS/ArlS-like"/>
</dbReference>
<reference evidence="13 14" key="1">
    <citation type="journal article" date="2020" name="J Geophys Res Biogeosci">
        <title>Magnetotaxis as an Adaptation to Enable Bacterial Shuttling of Microbial Sulfur and Sulfur Cycling Across Aquatic Oxic#Anoxic Interfaces.</title>
        <authorList>
            <person name="Li J."/>
            <person name="Liu P."/>
            <person name="Wang J."/>
            <person name="Roberts A.P."/>
            <person name="Pan Y."/>
        </authorList>
    </citation>
    <scope>NUCLEOTIDE SEQUENCE [LARGE SCALE GENOMIC DNA]</scope>
    <source>
        <strain evidence="13 14">MYR-1_YQ</strain>
    </source>
</reference>
<dbReference type="InterPro" id="IPR036890">
    <property type="entry name" value="HATPase_C_sf"/>
</dbReference>
<keyword evidence="12" id="KW-1133">Transmembrane helix</keyword>
<evidence type="ECO:0000256" key="9">
    <source>
        <dbReference type="ARBA" id="ARBA00022840"/>
    </source>
</evidence>
<evidence type="ECO:0000256" key="2">
    <source>
        <dbReference type="ARBA" id="ARBA00004651"/>
    </source>
</evidence>
<keyword evidence="4" id="KW-1003">Cell membrane</keyword>
<keyword evidence="8 13" id="KW-0418">Kinase</keyword>
<dbReference type="PANTHER" id="PTHR45528">
    <property type="entry name" value="SENSOR HISTIDINE KINASE CPXA"/>
    <property type="match status" value="1"/>
</dbReference>
<name>A0ABS6S0M5_9BACT</name>
<evidence type="ECO:0000256" key="6">
    <source>
        <dbReference type="ARBA" id="ARBA00022679"/>
    </source>
</evidence>
<sequence>MIHMHVGTRVIILFIVIGVFWLFVFNIAIVSYFENNMAEVIADAVAPYAKMSESERRAHPLDFIVVSHQPLNRSDLVAVEGMQEGRYYYIRRPYIRQRLNSFGIIVFGLESALFLSLVLFTYVSVARFVRDIEGKERFLDLLLLSFNHKIGNFLSTLKLNVEILKTSPADNDCIDRIEQTCTRIEADVKRTLKMSATDYVNISEVVNVAEVIDKMVYCFAPELSARHLTLDLHSVSTLMAYNDLEDILYNLIDNAIRYSVTTISIRLRVVNRHVCLYIRNDIAPSAYKGTGLGKEITLRILHRYRADMRTRQRQDSYFVCVRLPLATARG</sequence>
<dbReference type="SUPFAM" id="SSF55874">
    <property type="entry name" value="ATPase domain of HSP90 chaperone/DNA topoisomerase II/histidine kinase"/>
    <property type="match status" value="1"/>
</dbReference>
<comment type="catalytic activity">
    <reaction evidence="1">
        <text>ATP + protein L-histidine = ADP + protein N-phospho-L-histidine.</text>
        <dbReference type="EC" id="2.7.13.3"/>
    </reaction>
</comment>
<feature type="transmembrane region" description="Helical" evidence="12">
    <location>
        <begin position="12"/>
        <end position="33"/>
    </location>
</feature>
<evidence type="ECO:0000256" key="5">
    <source>
        <dbReference type="ARBA" id="ARBA00022553"/>
    </source>
</evidence>
<dbReference type="EC" id="2.7.13.3" evidence="3"/>
<dbReference type="Gene3D" id="3.30.565.10">
    <property type="entry name" value="Histidine kinase-like ATPase, C-terminal domain"/>
    <property type="match status" value="1"/>
</dbReference>
<evidence type="ECO:0000256" key="10">
    <source>
        <dbReference type="ARBA" id="ARBA00023012"/>
    </source>
</evidence>
<keyword evidence="7" id="KW-0547">Nucleotide-binding</keyword>